<dbReference type="PROSITE" id="PS51658">
    <property type="entry name" value="BFN"/>
    <property type="match status" value="1"/>
</dbReference>
<comment type="caution">
    <text evidence="2">The sequence shown here is derived from an EMBL/GenBank/DDBJ whole genome shotgun (WGS) entry which is preliminary data.</text>
</comment>
<reference evidence="2 3" key="1">
    <citation type="submission" date="2018-06" db="EMBL/GenBank/DDBJ databases">
        <authorList>
            <consortium name="Pathogen Informatics"/>
            <person name="Doyle S."/>
        </authorList>
    </citation>
    <scope>NUCLEOTIDE SEQUENCE [LARGE SCALE GENOMIC DNA]</scope>
    <source>
        <strain evidence="2 3">NCTC11535</strain>
    </source>
</reference>
<accession>A0ABY1VPE7</accession>
<evidence type="ECO:0000259" key="1">
    <source>
        <dbReference type="PROSITE" id="PS51658"/>
    </source>
</evidence>
<sequence>MKLVGVRSTAADEGLVAVLLEERGPGMIAVPVTPREGLALSAVANGLPPTWLKLLHRCVVAAEGDVEGVSVNVGPDGELLGSLELRACTGIMRQVSCTPGEAVAVASAAELRICVSDRLLAQQGVDLGEAPVHELMAKMRDQLERARVDDFLQ</sequence>
<dbReference type="InterPro" id="IPR003729">
    <property type="entry name" value="Bi_nuclease_dom"/>
</dbReference>
<feature type="domain" description="BFN" evidence="1">
    <location>
        <begin position="1"/>
        <end position="127"/>
    </location>
</feature>
<dbReference type="Gene3D" id="3.10.690.10">
    <property type="entry name" value="Bifunctional nuclease domain"/>
    <property type="match status" value="1"/>
</dbReference>
<organism evidence="2 3">
    <name type="scientific">Actinomyces bovis</name>
    <dbReference type="NCBI Taxonomy" id="1658"/>
    <lineage>
        <taxon>Bacteria</taxon>
        <taxon>Bacillati</taxon>
        <taxon>Actinomycetota</taxon>
        <taxon>Actinomycetes</taxon>
        <taxon>Actinomycetales</taxon>
        <taxon>Actinomycetaceae</taxon>
        <taxon>Actinomyces</taxon>
    </lineage>
</organism>
<keyword evidence="3" id="KW-1185">Reference proteome</keyword>
<evidence type="ECO:0000313" key="3">
    <source>
        <dbReference type="Proteomes" id="UP000250006"/>
    </source>
</evidence>
<evidence type="ECO:0000313" key="2">
    <source>
        <dbReference type="EMBL" id="SPT54000.1"/>
    </source>
</evidence>
<dbReference type="EMBL" id="UAPQ01000009">
    <property type="protein sequence ID" value="SPT54000.1"/>
    <property type="molecule type" value="Genomic_DNA"/>
</dbReference>
<protein>
    <recommendedName>
        <fullName evidence="1">BFN domain-containing protein</fullName>
    </recommendedName>
</protein>
<name>A0ABY1VPE7_9ACTO</name>
<proteinExistence type="predicted"/>
<dbReference type="Pfam" id="PF02577">
    <property type="entry name" value="BFN_dom"/>
    <property type="match status" value="1"/>
</dbReference>
<dbReference type="Proteomes" id="UP000250006">
    <property type="component" value="Unassembled WGS sequence"/>
</dbReference>
<dbReference type="InterPro" id="IPR036104">
    <property type="entry name" value="BFN_sf"/>
</dbReference>
<dbReference type="SUPFAM" id="SSF103256">
    <property type="entry name" value="Hypothetical protein TM0160"/>
    <property type="match status" value="1"/>
</dbReference>
<gene>
    <name evidence="2" type="ORF">NCTC11535_01696</name>
</gene>